<sequence length="371" mass="39827">MLTFTALMACGAVCIEASRRLGMPAGVSRDLLSAWWLPVALLLPPVYALFAPIVLQILLQVRVRATVLYRRVFSSAAIGLAGCTASVAFHWVIPDPWVLTRGTGPPIAYAVAAAVLFSLLNIGLIAIAAHASDPDGSWQEVLWNRESVLLDIVELCLGVTVSIGCGLNLALLVLALPPVVLLQRSLLHAQLQAAARTDSKTGLLNAAAWQREADTEILRARRSGDTLALLIIDIDHFKRVNDAHGHLVGDEVLAGVAAMLRRELRDSDVVGRFGGEEFVVLLPGADVDEARQVAERLRTHIGHMATPVDDVLIRITISVGVALMSVHGDDLIDLLAAADLALYRAKELGRDRVCIPVVQPPQPPSPEDQSV</sequence>
<reference evidence="3 4" key="1">
    <citation type="submission" date="2024-09" db="EMBL/GenBank/DDBJ databases">
        <authorList>
            <person name="Sun Q."/>
            <person name="Mori K."/>
        </authorList>
    </citation>
    <scope>NUCLEOTIDE SEQUENCE [LARGE SCALE GENOMIC DNA]</scope>
    <source>
        <strain evidence="3 4">CCM 3426</strain>
    </source>
</reference>
<dbReference type="RefSeq" id="WP_229824282.1">
    <property type="nucleotide sequence ID" value="NZ_BMRC01000009.1"/>
</dbReference>
<name>A0ABV5IGB2_9ACTN</name>
<gene>
    <name evidence="3" type="ORF">ACFFV7_20410</name>
</gene>
<comment type="caution">
    <text evidence="3">The sequence shown here is derived from an EMBL/GenBank/DDBJ whole genome shotgun (WGS) entry which is preliminary data.</text>
</comment>
<dbReference type="EMBL" id="JBHMEI010000015">
    <property type="protein sequence ID" value="MFB9203563.1"/>
    <property type="molecule type" value="Genomic_DNA"/>
</dbReference>
<evidence type="ECO:0000313" key="4">
    <source>
        <dbReference type="Proteomes" id="UP001589647"/>
    </source>
</evidence>
<organism evidence="3 4">
    <name type="scientific">Nonomuraea spiralis</name>
    <dbReference type="NCBI Taxonomy" id="46182"/>
    <lineage>
        <taxon>Bacteria</taxon>
        <taxon>Bacillati</taxon>
        <taxon>Actinomycetota</taxon>
        <taxon>Actinomycetes</taxon>
        <taxon>Streptosporangiales</taxon>
        <taxon>Streptosporangiaceae</taxon>
        <taxon>Nonomuraea</taxon>
    </lineage>
</organism>
<dbReference type="InterPro" id="IPR050469">
    <property type="entry name" value="Diguanylate_Cyclase"/>
</dbReference>
<dbReference type="InterPro" id="IPR029787">
    <property type="entry name" value="Nucleotide_cyclase"/>
</dbReference>
<keyword evidence="4" id="KW-1185">Reference proteome</keyword>
<dbReference type="InterPro" id="IPR000160">
    <property type="entry name" value="GGDEF_dom"/>
</dbReference>
<feature type="transmembrane region" description="Helical" evidence="1">
    <location>
        <begin position="152"/>
        <end position="176"/>
    </location>
</feature>
<dbReference type="SMART" id="SM00267">
    <property type="entry name" value="GGDEF"/>
    <property type="match status" value="1"/>
</dbReference>
<keyword evidence="1" id="KW-1133">Transmembrane helix</keyword>
<dbReference type="Pfam" id="PF00990">
    <property type="entry name" value="GGDEF"/>
    <property type="match status" value="1"/>
</dbReference>
<proteinExistence type="predicted"/>
<evidence type="ECO:0000256" key="1">
    <source>
        <dbReference type="SAM" id="Phobius"/>
    </source>
</evidence>
<feature type="domain" description="GGDEF" evidence="2">
    <location>
        <begin position="225"/>
        <end position="358"/>
    </location>
</feature>
<dbReference type="InterPro" id="IPR043128">
    <property type="entry name" value="Rev_trsase/Diguanyl_cyclase"/>
</dbReference>
<dbReference type="CDD" id="cd01949">
    <property type="entry name" value="GGDEF"/>
    <property type="match status" value="1"/>
</dbReference>
<dbReference type="PROSITE" id="PS50887">
    <property type="entry name" value="GGDEF"/>
    <property type="match status" value="1"/>
</dbReference>
<protein>
    <submittedName>
        <fullName evidence="3">GGDEF domain-containing protein</fullName>
    </submittedName>
</protein>
<keyword evidence="1" id="KW-0472">Membrane</keyword>
<dbReference type="NCBIfam" id="TIGR00254">
    <property type="entry name" value="GGDEF"/>
    <property type="match status" value="1"/>
</dbReference>
<evidence type="ECO:0000313" key="3">
    <source>
        <dbReference type="EMBL" id="MFB9203563.1"/>
    </source>
</evidence>
<dbReference type="Gene3D" id="3.30.70.270">
    <property type="match status" value="1"/>
</dbReference>
<keyword evidence="1" id="KW-0812">Transmembrane</keyword>
<accession>A0ABV5IGB2</accession>
<dbReference type="SUPFAM" id="SSF55073">
    <property type="entry name" value="Nucleotide cyclase"/>
    <property type="match status" value="1"/>
</dbReference>
<dbReference type="Proteomes" id="UP001589647">
    <property type="component" value="Unassembled WGS sequence"/>
</dbReference>
<dbReference type="PANTHER" id="PTHR45138:SF9">
    <property type="entry name" value="DIGUANYLATE CYCLASE DGCM-RELATED"/>
    <property type="match status" value="1"/>
</dbReference>
<feature type="transmembrane region" description="Helical" evidence="1">
    <location>
        <begin position="71"/>
        <end position="92"/>
    </location>
</feature>
<feature type="transmembrane region" description="Helical" evidence="1">
    <location>
        <begin position="107"/>
        <end position="131"/>
    </location>
</feature>
<evidence type="ECO:0000259" key="2">
    <source>
        <dbReference type="PROSITE" id="PS50887"/>
    </source>
</evidence>
<dbReference type="PANTHER" id="PTHR45138">
    <property type="entry name" value="REGULATORY COMPONENTS OF SENSORY TRANSDUCTION SYSTEM"/>
    <property type="match status" value="1"/>
</dbReference>
<feature type="transmembrane region" description="Helical" evidence="1">
    <location>
        <begin position="33"/>
        <end position="59"/>
    </location>
</feature>